<name>A0A644YFG7_9ZZZZ</name>
<dbReference type="EMBL" id="VSSQ01004965">
    <property type="protein sequence ID" value="MPM27325.1"/>
    <property type="molecule type" value="Genomic_DNA"/>
</dbReference>
<dbReference type="InterPro" id="IPR024265">
    <property type="entry name" value="DUF3788"/>
</dbReference>
<proteinExistence type="predicted"/>
<organism evidence="1">
    <name type="scientific">bioreactor metagenome</name>
    <dbReference type="NCBI Taxonomy" id="1076179"/>
    <lineage>
        <taxon>unclassified sequences</taxon>
        <taxon>metagenomes</taxon>
        <taxon>ecological metagenomes</taxon>
    </lineage>
</organism>
<sequence length="150" mass="17125">MSWVSSYPKSDKPLLEQIASFIACPLWQDFCAYVEVEYKVMPTVEYSMCAAAPGWNVKYKKGGRSLCTLYPHEGYFTCLVCIGAKEVLEAELVMPIFTAYTRALYERARPVNGTRWLMMDVTGEDILEDAKRLLLVREKPRPQTAGKKRV</sequence>
<accession>A0A644YFG7</accession>
<gene>
    <name evidence="1" type="ORF">SDC9_73835</name>
</gene>
<reference evidence="1" key="1">
    <citation type="submission" date="2019-08" db="EMBL/GenBank/DDBJ databases">
        <authorList>
            <person name="Kucharzyk K."/>
            <person name="Murdoch R.W."/>
            <person name="Higgins S."/>
            <person name="Loffler F."/>
        </authorList>
    </citation>
    <scope>NUCLEOTIDE SEQUENCE</scope>
</reference>
<dbReference type="Pfam" id="PF12663">
    <property type="entry name" value="DUF3788"/>
    <property type="match status" value="1"/>
</dbReference>
<evidence type="ECO:0008006" key="2">
    <source>
        <dbReference type="Google" id="ProtNLM"/>
    </source>
</evidence>
<dbReference type="AlphaFoldDB" id="A0A644YFG7"/>
<comment type="caution">
    <text evidence="1">The sequence shown here is derived from an EMBL/GenBank/DDBJ whole genome shotgun (WGS) entry which is preliminary data.</text>
</comment>
<protein>
    <recommendedName>
        <fullName evidence="2">DUF3788 domain-containing protein</fullName>
    </recommendedName>
</protein>
<evidence type="ECO:0000313" key="1">
    <source>
        <dbReference type="EMBL" id="MPM27325.1"/>
    </source>
</evidence>